<evidence type="ECO:0000256" key="10">
    <source>
        <dbReference type="ARBA" id="ARBA00048179"/>
    </source>
</evidence>
<keyword evidence="8 11" id="KW-0784">Thiamine biosynthesis</keyword>
<evidence type="ECO:0000256" key="5">
    <source>
        <dbReference type="ARBA" id="ARBA00022679"/>
    </source>
</evidence>
<evidence type="ECO:0000256" key="3">
    <source>
        <dbReference type="ARBA" id="ARBA00009406"/>
    </source>
</evidence>
<keyword evidence="7 11" id="KW-0663">Pyridoxal phosphate</keyword>
<proteinExistence type="inferred from homology"/>
<dbReference type="GO" id="GO:0009229">
    <property type="term" value="P:thiamine diphosphate biosynthetic process"/>
    <property type="evidence" value="ECO:0007669"/>
    <property type="project" value="UniProtKB-UniRule"/>
</dbReference>
<dbReference type="GO" id="GO:0046872">
    <property type="term" value="F:metal ion binding"/>
    <property type="evidence" value="ECO:0007669"/>
    <property type="project" value="UniProtKB-KW"/>
</dbReference>
<evidence type="ECO:0000256" key="8">
    <source>
        <dbReference type="ARBA" id="ARBA00022977"/>
    </source>
</evidence>
<comment type="subunit">
    <text evidence="4 11">Homodimer.</text>
</comment>
<keyword evidence="6" id="KW-0479">Metal-binding</keyword>
<comment type="cofactor">
    <cofactor evidence="11">
        <name>Fe cation</name>
        <dbReference type="ChEBI" id="CHEBI:24875"/>
    </cofactor>
</comment>
<evidence type="ECO:0000256" key="2">
    <source>
        <dbReference type="ARBA" id="ARBA00004948"/>
    </source>
</evidence>
<evidence type="ECO:0000256" key="4">
    <source>
        <dbReference type="ARBA" id="ARBA00011738"/>
    </source>
</evidence>
<evidence type="ECO:0000313" key="13">
    <source>
        <dbReference type="EMBL" id="KAF2724259.1"/>
    </source>
</evidence>
<comment type="pathway">
    <text evidence="2 11">Cofactor biosynthesis; thiamine diphosphate biosynthesis.</text>
</comment>
<dbReference type="OrthoDB" id="434407at2759"/>
<accession>A0A9P4URT3</accession>
<evidence type="ECO:0000256" key="11">
    <source>
        <dbReference type="RuleBase" id="RU367015"/>
    </source>
</evidence>
<organism evidence="13 14">
    <name type="scientific">Polychaeton citri CBS 116435</name>
    <dbReference type="NCBI Taxonomy" id="1314669"/>
    <lineage>
        <taxon>Eukaryota</taxon>
        <taxon>Fungi</taxon>
        <taxon>Dikarya</taxon>
        <taxon>Ascomycota</taxon>
        <taxon>Pezizomycotina</taxon>
        <taxon>Dothideomycetes</taxon>
        <taxon>Dothideomycetidae</taxon>
        <taxon>Capnodiales</taxon>
        <taxon>Capnodiaceae</taxon>
        <taxon>Polychaeton</taxon>
    </lineage>
</organism>
<reference evidence="13" key="1">
    <citation type="journal article" date="2020" name="Stud. Mycol.">
        <title>101 Dothideomycetes genomes: a test case for predicting lifestyles and emergence of pathogens.</title>
        <authorList>
            <person name="Haridas S."/>
            <person name="Albert R."/>
            <person name="Binder M."/>
            <person name="Bloem J."/>
            <person name="Labutti K."/>
            <person name="Salamov A."/>
            <person name="Andreopoulos B."/>
            <person name="Baker S."/>
            <person name="Barry K."/>
            <person name="Bills G."/>
            <person name="Bluhm B."/>
            <person name="Cannon C."/>
            <person name="Castanera R."/>
            <person name="Culley D."/>
            <person name="Daum C."/>
            <person name="Ezra D."/>
            <person name="Gonzalez J."/>
            <person name="Henrissat B."/>
            <person name="Kuo A."/>
            <person name="Liang C."/>
            <person name="Lipzen A."/>
            <person name="Lutzoni F."/>
            <person name="Magnuson J."/>
            <person name="Mondo S."/>
            <person name="Nolan M."/>
            <person name="Ohm R."/>
            <person name="Pangilinan J."/>
            <person name="Park H.-J."/>
            <person name="Ramirez L."/>
            <person name="Alfaro M."/>
            <person name="Sun H."/>
            <person name="Tritt A."/>
            <person name="Yoshinaga Y."/>
            <person name="Zwiers L.-H."/>
            <person name="Turgeon B."/>
            <person name="Goodwin S."/>
            <person name="Spatafora J."/>
            <person name="Crous P."/>
            <person name="Grigoriev I."/>
        </authorList>
    </citation>
    <scope>NUCLEOTIDE SEQUENCE</scope>
    <source>
        <strain evidence="13">CBS 116435</strain>
    </source>
</reference>
<comment type="caution">
    <text evidence="13">The sequence shown here is derived from an EMBL/GenBank/DDBJ whole genome shotgun (WGS) entry which is preliminary data.</text>
</comment>
<dbReference type="EMBL" id="MU003772">
    <property type="protein sequence ID" value="KAF2724259.1"/>
    <property type="molecule type" value="Genomic_DNA"/>
</dbReference>
<dbReference type="GO" id="GO:0009228">
    <property type="term" value="P:thiamine biosynthetic process"/>
    <property type="evidence" value="ECO:0007669"/>
    <property type="project" value="UniProtKB-UniRule"/>
</dbReference>
<dbReference type="InterPro" id="IPR015168">
    <property type="entry name" value="SsuA/THI5"/>
</dbReference>
<dbReference type="SUPFAM" id="SSF53850">
    <property type="entry name" value="Periplasmic binding protein-like II"/>
    <property type="match status" value="1"/>
</dbReference>
<comment type="similarity">
    <text evidence="3 11">Belongs to the NMT1/THI5 family.</text>
</comment>
<dbReference type="GO" id="GO:0016740">
    <property type="term" value="F:transferase activity"/>
    <property type="evidence" value="ECO:0007669"/>
    <property type="project" value="UniProtKB-KW"/>
</dbReference>
<evidence type="ECO:0000256" key="7">
    <source>
        <dbReference type="ARBA" id="ARBA00022898"/>
    </source>
</evidence>
<sequence>MSTSETVRIALDWTPNTIHSGLFVAKELGFYSAKGLDVQLLPPDAAYSTTPAKRLEKGEVDLAIVPSESCIAYAESGKLKLQAIYAILQSDPSAIVSLRDKVGNIKDLGNGRTYGSYNARYEDAIVRAMVDYDGGKGDEMQIARSEGKLSLFDAVKEGRVDATWVMLPWEGVEAEQNGTALGKFVPEDYGVPYGYTMLIARNASSGSLSKEALTKFVAATKQGYETCLREPVSAVEVLSRVTTPPREKDFLKKSQEEVNKLYSAEGSDVGVMESKKWDTWVQWLSERGLLGVKDLKVDDLFTNEFSENSPK</sequence>
<gene>
    <name evidence="13" type="ORF">K431DRAFT_282100</name>
</gene>
<dbReference type="InterPro" id="IPR027939">
    <property type="entry name" value="NMT1/THI5"/>
</dbReference>
<keyword evidence="14" id="KW-1185">Reference proteome</keyword>
<dbReference type="PANTHER" id="PTHR31528">
    <property type="entry name" value="4-AMINO-5-HYDROXYMETHYL-2-METHYLPYRIMIDINE PHOSPHATE SYNTHASE THI11-RELATED"/>
    <property type="match status" value="1"/>
</dbReference>
<feature type="domain" description="SsuA/THI5-like" evidence="12">
    <location>
        <begin position="16"/>
        <end position="234"/>
    </location>
</feature>
<dbReference type="PANTHER" id="PTHR31528:SF1">
    <property type="entry name" value="4-AMINO-5-HYDROXYMETHYL-2-METHYLPYRIMIDINE PHOSPHATE SYNTHASE THI11-RELATED"/>
    <property type="match status" value="1"/>
</dbReference>
<keyword evidence="5" id="KW-0808">Transferase</keyword>
<dbReference type="Pfam" id="PF09084">
    <property type="entry name" value="NMT1"/>
    <property type="match status" value="1"/>
</dbReference>
<evidence type="ECO:0000313" key="14">
    <source>
        <dbReference type="Proteomes" id="UP000799441"/>
    </source>
</evidence>
<dbReference type="Proteomes" id="UP000799441">
    <property type="component" value="Unassembled WGS sequence"/>
</dbReference>
<keyword evidence="9 11" id="KW-0408">Iron</keyword>
<comment type="catalytic activity">
    <reaction evidence="10">
        <text>N(6)-(pyridoxal phosphate)-L-lysyl-[4-amino-5-hydroxymethyl-2-methylpyrimidine phosphate synthase] + L-histidyl-[4-amino-5-hydroxymethyl-2-methylpyrimidine phosphate synthase] + 2 Fe(3+) + 4 H2O = L-lysyl-[4-amino-5-hydroxymethyl-2-methylpyrimidine phosphate synthase] + (2S)-2-amino-5-hydroxy-4-oxopentanoyl-[4-amino-5-hydroxymethyl-2-methylpyrimidine phosphate synthase] + 4-amino-2-methyl-5-(phosphooxymethyl)pyrimidine + 3-oxopropanoate + 2 Fe(2+) + 2 H(+)</text>
        <dbReference type="Rhea" id="RHEA:65756"/>
        <dbReference type="Rhea" id="RHEA-COMP:16892"/>
        <dbReference type="Rhea" id="RHEA-COMP:16893"/>
        <dbReference type="Rhea" id="RHEA-COMP:16894"/>
        <dbReference type="Rhea" id="RHEA-COMP:16895"/>
        <dbReference type="ChEBI" id="CHEBI:15377"/>
        <dbReference type="ChEBI" id="CHEBI:15378"/>
        <dbReference type="ChEBI" id="CHEBI:29033"/>
        <dbReference type="ChEBI" id="CHEBI:29034"/>
        <dbReference type="ChEBI" id="CHEBI:29969"/>
        <dbReference type="ChEBI" id="CHEBI:29979"/>
        <dbReference type="ChEBI" id="CHEBI:33190"/>
        <dbReference type="ChEBI" id="CHEBI:58354"/>
        <dbReference type="ChEBI" id="CHEBI:143915"/>
        <dbReference type="ChEBI" id="CHEBI:157692"/>
    </reaction>
    <physiologicalReaction direction="left-to-right" evidence="10">
        <dbReference type="Rhea" id="RHEA:65757"/>
    </physiologicalReaction>
</comment>
<name>A0A9P4URT3_9PEZI</name>
<comment type="function">
    <text evidence="1 11">Responsible for the formation of the pyrimidine heterocycle in the thiamine biosynthesis pathway. Catalyzes the formation of hydroxymethylpyrimidine phosphate (HMP-P) from histidine and pyridoxal phosphate (PLP). The protein uses PLP and the active site histidine to form HMP-P, generating an inactive enzyme. The enzyme can only undergo a single turnover, which suggests it is a suicide enzyme.</text>
</comment>
<evidence type="ECO:0000256" key="1">
    <source>
        <dbReference type="ARBA" id="ARBA00003469"/>
    </source>
</evidence>
<evidence type="ECO:0000259" key="12">
    <source>
        <dbReference type="Pfam" id="PF09084"/>
    </source>
</evidence>
<evidence type="ECO:0000256" key="9">
    <source>
        <dbReference type="ARBA" id="ARBA00023004"/>
    </source>
</evidence>
<evidence type="ECO:0000256" key="6">
    <source>
        <dbReference type="ARBA" id="ARBA00022723"/>
    </source>
</evidence>
<protein>
    <recommendedName>
        <fullName evidence="11">4-amino-5-hydroxymethyl-2-methylpyrimidine phosphate synthase</fullName>
        <shortName evidence="11">HMP-P synthase</shortName>
        <shortName evidence="11">Hydroxymethylpyrimidine phosphate synthase</shortName>
    </recommendedName>
</protein>
<dbReference type="AlphaFoldDB" id="A0A9P4URT3"/>
<dbReference type="Gene3D" id="3.40.190.10">
    <property type="entry name" value="Periplasmic binding protein-like II"/>
    <property type="match status" value="2"/>
</dbReference>